<dbReference type="EMBL" id="MJEQ01000205">
    <property type="protein sequence ID" value="OIT38448.1"/>
    <property type="molecule type" value="Genomic_DNA"/>
</dbReference>
<evidence type="ECO:0000313" key="1">
    <source>
        <dbReference type="EMBL" id="OIT38448.1"/>
    </source>
</evidence>
<gene>
    <name evidence="1" type="ORF">A4A49_07795</name>
</gene>
<reference evidence="1" key="1">
    <citation type="submission" date="2016-11" db="EMBL/GenBank/DDBJ databases">
        <title>The genome of Nicotiana attenuata.</title>
        <authorList>
            <person name="Xu S."/>
            <person name="Brockmoeller T."/>
            <person name="Gaquerel E."/>
            <person name="Navarro A."/>
            <person name="Kuhl H."/>
            <person name="Gase K."/>
            <person name="Ling Z."/>
            <person name="Zhou W."/>
            <person name="Kreitzer C."/>
            <person name="Stanke M."/>
            <person name="Tang H."/>
            <person name="Lyons E."/>
            <person name="Pandey P."/>
            <person name="Pandey S.P."/>
            <person name="Timmermann B."/>
            <person name="Baldwin I.T."/>
        </authorList>
    </citation>
    <scope>NUCLEOTIDE SEQUENCE [LARGE SCALE GENOMIC DNA]</scope>
    <source>
        <strain evidence="1">UT</strain>
    </source>
</reference>
<dbReference type="Gramene" id="OIT38448">
    <property type="protein sequence ID" value="OIT38448"/>
    <property type="gene ID" value="A4A49_07795"/>
</dbReference>
<dbReference type="AlphaFoldDB" id="A0A314LA39"/>
<dbReference type="PANTHER" id="PTHR43272:SF4">
    <property type="entry name" value="LONG CHAIN ACYL-COA SYNTHETASE 2"/>
    <property type="match status" value="1"/>
</dbReference>
<dbReference type="STRING" id="49451.A0A314LA39"/>
<accession>A0A314LA39</accession>
<proteinExistence type="predicted"/>
<evidence type="ECO:0000313" key="2">
    <source>
        <dbReference type="Proteomes" id="UP000187609"/>
    </source>
</evidence>
<comment type="caution">
    <text evidence="1">The sequence shown here is derived from an EMBL/GenBank/DDBJ whole genome shotgun (WGS) entry which is preliminary data.</text>
</comment>
<dbReference type="GO" id="GO:0005783">
    <property type="term" value="C:endoplasmic reticulum"/>
    <property type="evidence" value="ECO:0007669"/>
    <property type="project" value="TreeGrafter"/>
</dbReference>
<name>A0A314LA39_NICAT</name>
<dbReference type="Proteomes" id="UP000187609">
    <property type="component" value="Unassembled WGS sequence"/>
</dbReference>
<keyword evidence="2" id="KW-1185">Reference proteome</keyword>
<dbReference type="GO" id="GO:0004467">
    <property type="term" value="F:long-chain fatty acid-CoA ligase activity"/>
    <property type="evidence" value="ECO:0007669"/>
    <property type="project" value="TreeGrafter"/>
</dbReference>
<dbReference type="GO" id="GO:0010025">
    <property type="term" value="P:wax biosynthetic process"/>
    <property type="evidence" value="ECO:0007669"/>
    <property type="project" value="TreeGrafter"/>
</dbReference>
<organism evidence="1 2">
    <name type="scientific">Nicotiana attenuata</name>
    <name type="common">Coyote tobacco</name>
    <dbReference type="NCBI Taxonomy" id="49451"/>
    <lineage>
        <taxon>Eukaryota</taxon>
        <taxon>Viridiplantae</taxon>
        <taxon>Streptophyta</taxon>
        <taxon>Embryophyta</taxon>
        <taxon>Tracheophyta</taxon>
        <taxon>Spermatophyta</taxon>
        <taxon>Magnoliopsida</taxon>
        <taxon>eudicotyledons</taxon>
        <taxon>Gunneridae</taxon>
        <taxon>Pentapetalae</taxon>
        <taxon>asterids</taxon>
        <taxon>lamiids</taxon>
        <taxon>Solanales</taxon>
        <taxon>Solanaceae</taxon>
        <taxon>Nicotianoideae</taxon>
        <taxon>Nicotianeae</taxon>
        <taxon>Nicotiana</taxon>
    </lineage>
</organism>
<dbReference type="GO" id="GO:0016020">
    <property type="term" value="C:membrane"/>
    <property type="evidence" value="ECO:0007669"/>
    <property type="project" value="TreeGrafter"/>
</dbReference>
<protein>
    <submittedName>
        <fullName evidence="1">Uncharacterized protein</fullName>
    </submittedName>
</protein>
<sequence>MADEENSTTTIGKVINDNFRESDSLLQPSCDTLQTEHVTPSLVSKHEEERNARNNVAREFENSPLEDKTGNRIPFASQGYVVSNAIGRFAGITYPFIVASQIILWLHYDFGYWAATGQLDSLLLTAKRRKDYHIYSEHSTYASDTGLPICSYVDKWFDTGQEFKERNLSEFWLSKSSKRAWEKKIRGMLRAFAEDYSKQYIVFDPGPYLDYAAPNTVESTFEDGKSAEEGALKVRFALLHEKFRIGQVLPLQGGITLDDCHRFETYDCCHLGACTYYHLEFDAVLWIVPFCISLDNWFDTGQNNLGCASIAKEHLNIASDAVEMLEGVFKRSRGFIANFYDYGCVGGVDMGIESYEACVTYNQVHESYCQRVYVIKSHALCASRAMAEKSMLANVGQVMDSYFSALEYDVPMDYRAFLSWFTMLKMLKDTMLWSNYIYKGVSGGLSLRGVRNLSKGLLEFKLSIICGVLRVYDSICLRVMDKIAVEGSLKKLLFRLAHCSKLWTKEKGPRQCATTSRWSFMVFVKSKFVFPGCIGFLLCEVAATLEHFTEFLEMICCCSLSQRYVFVKTITIIDINGTTSPFVL</sequence>
<dbReference type="PANTHER" id="PTHR43272">
    <property type="entry name" value="LONG-CHAIN-FATTY-ACID--COA LIGASE"/>
    <property type="match status" value="1"/>
</dbReference>
<dbReference type="GO" id="GO:0010143">
    <property type="term" value="P:cutin biosynthetic process"/>
    <property type="evidence" value="ECO:0007669"/>
    <property type="project" value="TreeGrafter"/>
</dbReference>